<dbReference type="InterPro" id="IPR000421">
    <property type="entry name" value="FA58C"/>
</dbReference>
<evidence type="ECO:0000313" key="7">
    <source>
        <dbReference type="Proteomes" id="UP000541425"/>
    </source>
</evidence>
<reference evidence="6 7" key="1">
    <citation type="submission" date="2020-08" db="EMBL/GenBank/DDBJ databases">
        <title>Genomic Encyclopedia of Type Strains, Phase IV (KMG-IV): sequencing the most valuable type-strain genomes for metagenomic binning, comparative biology and taxonomic classification.</title>
        <authorList>
            <person name="Goeker M."/>
        </authorList>
    </citation>
    <scope>NUCLEOTIDE SEQUENCE [LARGE SCALE GENOMIC DNA]</scope>
    <source>
        <strain evidence="6 7">DSM 22548</strain>
    </source>
</reference>
<dbReference type="InterPro" id="IPR017853">
    <property type="entry name" value="GH"/>
</dbReference>
<sequence>MKLKSLFVVAMLACSCFVYADGRYTIYPIPQKEVSGIGTTSFTSTVDVIAESGIDEATRNRVKEVLLEHGLTANFVNQSRTGVAAIWLGVNHSGQAADSRVSTLGLDRSLFTNGRYDRHIVNLTNEGGVARLVILGENTDATFYGLASLEQMLDVGHTSMPCITIYDYADIKNRGIVEGYYGYPYSVSVKKDLMRFMMRYKMNTYLYGAKSDPYHSEKWMDAYPMSVTAQQETNGWLSQAMVREVTAESHATKINFIWAIHPGNKFLGSNTVINDIMGKFAKMYDLGVRQFGVFVDDVSIPSDDAGYKLNADRLTQLQKAMDSKYNVAGAAAADTVKPLHFVPQIYCRNFASSEEQFTKFFNALGSTPSKITIYTTGWGVWSVPNSRDLSVTATPLGRNVGWWWNYPCNDNADSQIFASDMYSNFVDMPAVGNNSILPASLNGGISIVSNPMQQGEIAKITVFSVADYAWHTASFNNQNSWQAAVNSVLGSKAAAFRSIAPYLRWNDAATLNNKITAYKAGHNPTELRVEMQNIVDSCKVLETLASSTSESDRLFYRDIRPWILKLRDMAITTARFLDVAALENTDEAKWQRYVETLSAADTLNSANSYKVYALEGMGSGISVSTSIAKLSEQYLKPFIEYLKTHALDGFFNKAEQLSKPSPISNKEGAFVRVVWSEATQSGYINTPQPIVLEKGQYIGVEFPNATRLASLVAADTLLNNFWVQYSADGKTWTRLKSSAAPEDFVRYLIVQNSNAATRSVRLQKARLNFQFPTLTKVKGSTIPTADIYDNHTANLFVDGNPATFTCIKRNQQTGDIYQMELTETTPIDDIRLYMGTTNGDYPNGALVQISENGTTWTSLKVKGTSQTTFHINLPQVKRLNNDVSFCDFEGGHQKVRFVRLNVTNPNTSKWLRLYDIVVNRQSYLEQFLPRVTVDGSENLQLTDGEGSTKATATQEIVIRLDALRTPKSLTIYQKATSANVDIEVTADFLSWQSLGKLSSSYVSAIDLTTIPEATGVRFRWTGVAPQIYEITTQLSEKDKLTAVQNPQVQGDLQLHVDTEGLTLSSAQDVRSFEVHDLSGRLIYTQNLTGESRVTVPFVYSGHPAMIVTAVRKDGITMSFKVLTR</sequence>
<gene>
    <name evidence="6" type="ORF">FHS60_001575</name>
</gene>
<feature type="chain" id="PRO_5031373994" description="GH84 domain-containing protein" evidence="4">
    <location>
        <begin position="21"/>
        <end position="1124"/>
    </location>
</feature>
<dbReference type="GO" id="GO:0015929">
    <property type="term" value="F:hexosaminidase activity"/>
    <property type="evidence" value="ECO:0007669"/>
    <property type="project" value="UniProtKB-ARBA"/>
</dbReference>
<dbReference type="Gene3D" id="3.20.20.80">
    <property type="entry name" value="Glycosidases"/>
    <property type="match status" value="1"/>
</dbReference>
<dbReference type="Gene3D" id="1.20.58.460">
    <property type="entry name" value="Hyaluronidase post-catalytic domain-like"/>
    <property type="match status" value="1"/>
</dbReference>
<accession>A0A7W5UKE1</accession>
<dbReference type="Pfam" id="PF00754">
    <property type="entry name" value="F5_F8_type_C"/>
    <property type="match status" value="1"/>
</dbReference>
<dbReference type="InterPro" id="IPR015882">
    <property type="entry name" value="HEX_bac_N"/>
</dbReference>
<dbReference type="GO" id="GO:1901135">
    <property type="term" value="P:carbohydrate derivative metabolic process"/>
    <property type="evidence" value="ECO:0007669"/>
    <property type="project" value="UniProtKB-ARBA"/>
</dbReference>
<dbReference type="EMBL" id="JACICA010000007">
    <property type="protein sequence ID" value="MBB3703102.1"/>
    <property type="molecule type" value="Genomic_DNA"/>
</dbReference>
<evidence type="ECO:0000256" key="2">
    <source>
        <dbReference type="ARBA" id="ARBA00023295"/>
    </source>
</evidence>
<dbReference type="Pfam" id="PF02838">
    <property type="entry name" value="Glyco_hydro_20b"/>
    <property type="match status" value="1"/>
</dbReference>
<evidence type="ECO:0000259" key="5">
    <source>
        <dbReference type="PROSITE" id="PS52009"/>
    </source>
</evidence>
<evidence type="ECO:0000256" key="4">
    <source>
        <dbReference type="SAM" id="SignalP"/>
    </source>
</evidence>
<feature type="domain" description="GH84" evidence="5">
    <location>
        <begin position="172"/>
        <end position="473"/>
    </location>
</feature>
<dbReference type="InterPro" id="IPR029018">
    <property type="entry name" value="Hex-like_dom2"/>
</dbReference>
<dbReference type="RefSeq" id="WP_183697086.1">
    <property type="nucleotide sequence ID" value="NZ_JACICA010000007.1"/>
</dbReference>
<proteinExistence type="inferred from homology"/>
<dbReference type="Pfam" id="PF07555">
    <property type="entry name" value="NAGidase"/>
    <property type="match status" value="1"/>
</dbReference>
<dbReference type="SUPFAM" id="SSF49785">
    <property type="entry name" value="Galactose-binding domain-like"/>
    <property type="match status" value="1"/>
</dbReference>
<dbReference type="InterPro" id="IPR011496">
    <property type="entry name" value="O-GlcNAcase_cat"/>
</dbReference>
<dbReference type="Gene3D" id="2.60.120.260">
    <property type="entry name" value="Galactose-binding domain-like"/>
    <property type="match status" value="1"/>
</dbReference>
<dbReference type="InterPro" id="IPR051822">
    <property type="entry name" value="Glycosyl_Hydrolase_84"/>
</dbReference>
<evidence type="ECO:0000313" key="6">
    <source>
        <dbReference type="EMBL" id="MBB3703102.1"/>
    </source>
</evidence>
<dbReference type="Gene3D" id="3.30.379.10">
    <property type="entry name" value="Chitobiase/beta-hexosaminidase domain 2-like"/>
    <property type="match status" value="1"/>
</dbReference>
<dbReference type="PANTHER" id="PTHR13170">
    <property type="entry name" value="O-GLCNACASE"/>
    <property type="match status" value="1"/>
</dbReference>
<dbReference type="PROSITE" id="PS52009">
    <property type="entry name" value="GH84"/>
    <property type="match status" value="1"/>
</dbReference>
<feature type="signal peptide" evidence="4">
    <location>
        <begin position="1"/>
        <end position="20"/>
    </location>
</feature>
<comment type="caution">
    <text evidence="6">The sequence shown here is derived from an EMBL/GenBank/DDBJ whole genome shotgun (WGS) entry which is preliminary data.</text>
</comment>
<dbReference type="AlphaFoldDB" id="A0A7W5UKE1"/>
<dbReference type="InterPro" id="IPR008979">
    <property type="entry name" value="Galactose-bd-like_sf"/>
</dbReference>
<dbReference type="GO" id="GO:0005975">
    <property type="term" value="P:carbohydrate metabolic process"/>
    <property type="evidence" value="ECO:0007669"/>
    <property type="project" value="UniProtKB-ARBA"/>
</dbReference>
<dbReference type="Proteomes" id="UP000541425">
    <property type="component" value="Unassembled WGS sequence"/>
</dbReference>
<protein>
    <recommendedName>
        <fullName evidence="5">GH84 domain-containing protein</fullName>
    </recommendedName>
</protein>
<dbReference type="SUPFAM" id="SSF55545">
    <property type="entry name" value="beta-N-acetylhexosaminidase-like domain"/>
    <property type="match status" value="1"/>
</dbReference>
<dbReference type="PROSITE" id="PS51257">
    <property type="entry name" value="PROKAR_LIPOPROTEIN"/>
    <property type="match status" value="1"/>
</dbReference>
<feature type="active site" description="Proton donor" evidence="3">
    <location>
        <position position="297"/>
    </location>
</feature>
<keyword evidence="1 3" id="KW-0378">Hydrolase</keyword>
<keyword evidence="2 3" id="KW-0326">Glycosidase</keyword>
<evidence type="ECO:0000256" key="3">
    <source>
        <dbReference type="PROSITE-ProRule" id="PRU01353"/>
    </source>
</evidence>
<dbReference type="PANTHER" id="PTHR13170:SF16">
    <property type="entry name" value="PROTEIN O-GLCNACASE"/>
    <property type="match status" value="1"/>
</dbReference>
<comment type="similarity">
    <text evidence="3">Belongs to the glycosyl hydrolase 84 family.</text>
</comment>
<evidence type="ECO:0000256" key="1">
    <source>
        <dbReference type="ARBA" id="ARBA00022801"/>
    </source>
</evidence>
<keyword evidence="4" id="KW-0732">Signal</keyword>
<dbReference type="SUPFAM" id="SSF51445">
    <property type="entry name" value="(Trans)glycosidases"/>
    <property type="match status" value="1"/>
</dbReference>
<organism evidence="6 7">
    <name type="scientific">Alloprevotella rava</name>
    <dbReference type="NCBI Taxonomy" id="671218"/>
    <lineage>
        <taxon>Bacteria</taxon>
        <taxon>Pseudomonadati</taxon>
        <taxon>Bacteroidota</taxon>
        <taxon>Bacteroidia</taxon>
        <taxon>Bacteroidales</taxon>
        <taxon>Prevotellaceae</taxon>
        <taxon>Alloprevotella</taxon>
    </lineage>
</organism>
<name>A0A7W5UKE1_9BACT</name>